<dbReference type="RefSeq" id="WP_119829746.1">
    <property type="nucleotide sequence ID" value="NZ_QYUL01000001.1"/>
</dbReference>
<keyword evidence="3" id="KW-1003">Cell membrane</keyword>
<dbReference type="GO" id="GO:0006865">
    <property type="term" value="P:amino acid transport"/>
    <property type="evidence" value="ECO:0007669"/>
    <property type="project" value="UniProtKB-KW"/>
</dbReference>
<gene>
    <name evidence="10" type="ORF">D3877_05735</name>
</gene>
<evidence type="ECO:0000256" key="3">
    <source>
        <dbReference type="ARBA" id="ARBA00022475"/>
    </source>
</evidence>
<dbReference type="OrthoDB" id="9779023at2"/>
<evidence type="ECO:0000256" key="5">
    <source>
        <dbReference type="ARBA" id="ARBA00022970"/>
    </source>
</evidence>
<accession>A0A418W255</accession>
<feature type="transmembrane region" description="Helical" evidence="9">
    <location>
        <begin position="67"/>
        <end position="87"/>
    </location>
</feature>
<comment type="subcellular location">
    <subcellularLocation>
        <location evidence="1">Cell membrane</location>
        <topology evidence="1">Multi-pass membrane protein</topology>
    </subcellularLocation>
</comment>
<evidence type="ECO:0000256" key="9">
    <source>
        <dbReference type="SAM" id="Phobius"/>
    </source>
</evidence>
<name>A0A418W255_9PROT</name>
<dbReference type="PANTHER" id="PTHR11795">
    <property type="entry name" value="BRANCHED-CHAIN AMINO ACID TRANSPORT SYSTEM PERMEASE PROTEIN LIVH"/>
    <property type="match status" value="1"/>
</dbReference>
<feature type="transmembrane region" description="Helical" evidence="9">
    <location>
        <begin position="94"/>
        <end position="115"/>
    </location>
</feature>
<comment type="caution">
    <text evidence="10">The sequence shown here is derived from an EMBL/GenBank/DDBJ whole genome shotgun (WGS) entry which is preliminary data.</text>
</comment>
<keyword evidence="4 9" id="KW-0812">Transmembrane</keyword>
<feature type="transmembrane region" description="Helical" evidence="9">
    <location>
        <begin position="141"/>
        <end position="159"/>
    </location>
</feature>
<evidence type="ECO:0000256" key="2">
    <source>
        <dbReference type="ARBA" id="ARBA00022448"/>
    </source>
</evidence>
<keyword evidence="11" id="KW-1185">Reference proteome</keyword>
<dbReference type="GO" id="GO:0005886">
    <property type="term" value="C:plasma membrane"/>
    <property type="evidence" value="ECO:0007669"/>
    <property type="project" value="UniProtKB-SubCell"/>
</dbReference>
<keyword evidence="7 9" id="KW-0472">Membrane</keyword>
<dbReference type="InterPro" id="IPR052157">
    <property type="entry name" value="BCAA_transport_permease"/>
</dbReference>
<reference evidence="10 11" key="1">
    <citation type="submission" date="2018-09" db="EMBL/GenBank/DDBJ databases">
        <authorList>
            <person name="Zhu H."/>
        </authorList>
    </citation>
    <scope>NUCLEOTIDE SEQUENCE [LARGE SCALE GENOMIC DNA]</scope>
    <source>
        <strain evidence="10 11">K2W22B-5</strain>
    </source>
</reference>
<keyword evidence="2" id="KW-0813">Transport</keyword>
<keyword evidence="6 9" id="KW-1133">Transmembrane helix</keyword>
<feature type="transmembrane region" description="Helical" evidence="9">
    <location>
        <begin position="189"/>
        <end position="213"/>
    </location>
</feature>
<evidence type="ECO:0000256" key="1">
    <source>
        <dbReference type="ARBA" id="ARBA00004651"/>
    </source>
</evidence>
<evidence type="ECO:0000256" key="8">
    <source>
        <dbReference type="ARBA" id="ARBA00037998"/>
    </source>
</evidence>
<dbReference type="Pfam" id="PF02653">
    <property type="entry name" value="BPD_transp_2"/>
    <property type="match status" value="1"/>
</dbReference>
<dbReference type="AlphaFoldDB" id="A0A418W255"/>
<evidence type="ECO:0000256" key="6">
    <source>
        <dbReference type="ARBA" id="ARBA00022989"/>
    </source>
</evidence>
<feature type="transmembrane region" description="Helical" evidence="9">
    <location>
        <begin position="225"/>
        <end position="250"/>
    </location>
</feature>
<sequence length="291" mass="29707">METAFQLLVNGLALGAAYALVALGFVLVLNATSAVNFAQGDLVMAGGMLAVALAPLIPLPGLVLLPVILLVMAGLGLLLALVAYLPLRNRPPVSVFISTIAVGIILQNGAAVLFGPEPRVAPPLLGDGVLRLGGVAVPEQSVAIILVAGLLIGAQHMIFAHTQLGRRLRATAQDPEMARACGVPVTRMILVTFAIGTACAGAAGLLLANRYFVTPTAGGDLILKAYIAVTVGGWGSVPGAVVGALLIALFEVGVSSVFSYPVALGALYGVLLLILMVRPQGLFGEAVRRRA</sequence>
<dbReference type="PANTHER" id="PTHR11795:SF450">
    <property type="entry name" value="ABC TRANSPORTER PERMEASE PROTEIN"/>
    <property type="match status" value="1"/>
</dbReference>
<protein>
    <submittedName>
        <fullName evidence="10">Branched-chain amino acid ABC transporter permease</fullName>
    </submittedName>
</protein>
<organism evidence="10 11">
    <name type="scientific">Azospirillum cavernae</name>
    <dbReference type="NCBI Taxonomy" id="2320860"/>
    <lineage>
        <taxon>Bacteria</taxon>
        <taxon>Pseudomonadati</taxon>
        <taxon>Pseudomonadota</taxon>
        <taxon>Alphaproteobacteria</taxon>
        <taxon>Rhodospirillales</taxon>
        <taxon>Azospirillaceae</taxon>
        <taxon>Azospirillum</taxon>
    </lineage>
</organism>
<feature type="transmembrane region" description="Helical" evidence="9">
    <location>
        <begin position="257"/>
        <end position="277"/>
    </location>
</feature>
<evidence type="ECO:0000256" key="7">
    <source>
        <dbReference type="ARBA" id="ARBA00023136"/>
    </source>
</evidence>
<keyword evidence="5" id="KW-0029">Amino-acid transport</keyword>
<evidence type="ECO:0000313" key="10">
    <source>
        <dbReference type="EMBL" id="RJF84105.1"/>
    </source>
</evidence>
<feature type="transmembrane region" description="Helical" evidence="9">
    <location>
        <begin position="12"/>
        <end position="30"/>
    </location>
</feature>
<proteinExistence type="inferred from homology"/>
<evidence type="ECO:0000313" key="11">
    <source>
        <dbReference type="Proteomes" id="UP000283458"/>
    </source>
</evidence>
<dbReference type="EMBL" id="QYUL01000001">
    <property type="protein sequence ID" value="RJF84105.1"/>
    <property type="molecule type" value="Genomic_DNA"/>
</dbReference>
<comment type="similarity">
    <text evidence="8">Belongs to the binding-protein-dependent transport system permease family. LivHM subfamily.</text>
</comment>
<dbReference type="CDD" id="cd06582">
    <property type="entry name" value="TM_PBP1_LivH_like"/>
    <property type="match status" value="1"/>
</dbReference>
<dbReference type="GO" id="GO:0022857">
    <property type="term" value="F:transmembrane transporter activity"/>
    <property type="evidence" value="ECO:0007669"/>
    <property type="project" value="InterPro"/>
</dbReference>
<evidence type="ECO:0000256" key="4">
    <source>
        <dbReference type="ARBA" id="ARBA00022692"/>
    </source>
</evidence>
<dbReference type="Proteomes" id="UP000283458">
    <property type="component" value="Unassembled WGS sequence"/>
</dbReference>
<dbReference type="InterPro" id="IPR001851">
    <property type="entry name" value="ABC_transp_permease"/>
</dbReference>